<accession>A0AAE8N8H3</accession>
<feature type="transmembrane region" description="Helical" evidence="2">
    <location>
        <begin position="305"/>
        <end position="325"/>
    </location>
</feature>
<feature type="compositionally biased region" description="Low complexity" evidence="1">
    <location>
        <begin position="23"/>
        <end position="37"/>
    </location>
</feature>
<protein>
    <submittedName>
        <fullName evidence="3">Uncharacterized protein</fullName>
    </submittedName>
</protein>
<evidence type="ECO:0000313" key="4">
    <source>
        <dbReference type="Proteomes" id="UP001187682"/>
    </source>
</evidence>
<keyword evidence="2" id="KW-1133">Transmembrane helix</keyword>
<feature type="region of interest" description="Disordered" evidence="1">
    <location>
        <begin position="204"/>
        <end position="223"/>
    </location>
</feature>
<evidence type="ECO:0000313" key="3">
    <source>
        <dbReference type="EMBL" id="SPO06957.1"/>
    </source>
</evidence>
<evidence type="ECO:0000256" key="1">
    <source>
        <dbReference type="SAM" id="MobiDB-lite"/>
    </source>
</evidence>
<feature type="region of interest" description="Disordered" evidence="1">
    <location>
        <begin position="1"/>
        <end position="114"/>
    </location>
</feature>
<keyword evidence="4" id="KW-1185">Reference proteome</keyword>
<sequence length="423" mass="47203">MSDSKSKGGLDSAPLLGPALDGPSNASPPSFPSAVPSDGYLDDAAPGSYLDSPSALPLESYDGDDDAPPRYSDLPAASSFPANPLAPGRREPQRPAKCIGPRQAGSGNERYMDPRLDSDPDYLVEWMEYLAEFPPRLFVRVEGTHTETRTEGTGNNSKRTTQSVTDFDVKVEMTAFLYRDVKSRASWRELRTVGDEEVVRRGTSLRKAAATTAHGGSAALEHGRERRSTLVEWAHRYCASSAGLKTFVLRKEVTGLDRKYILERLTGLVRETGYRGTVRVTFPVQAERATVYSDHRINELRLTRWVRWVFYLTLLFLIVWPYLFLRTKRFEVLVATWPFSRAAADGRPEYVSVSEETWVNIWAGGIRRAVLGRRTGVLDQRDMATADEESTEFGRGEGDRSVLRTVASAMGVVQRQYGWGYDT</sequence>
<organism evidence="3 4">
    <name type="scientific">Cephalotrichum gorgonifer</name>
    <dbReference type="NCBI Taxonomy" id="2041049"/>
    <lineage>
        <taxon>Eukaryota</taxon>
        <taxon>Fungi</taxon>
        <taxon>Dikarya</taxon>
        <taxon>Ascomycota</taxon>
        <taxon>Pezizomycotina</taxon>
        <taxon>Sordariomycetes</taxon>
        <taxon>Hypocreomycetidae</taxon>
        <taxon>Microascales</taxon>
        <taxon>Microascaceae</taxon>
        <taxon>Cephalotrichum</taxon>
    </lineage>
</organism>
<dbReference type="PANTHER" id="PTHR37848:SF1">
    <property type="entry name" value="SUN DOMAIN-CONTAINING PROTEIN"/>
    <property type="match status" value="1"/>
</dbReference>
<evidence type="ECO:0000256" key="2">
    <source>
        <dbReference type="SAM" id="Phobius"/>
    </source>
</evidence>
<name>A0AAE8N8H3_9PEZI</name>
<feature type="compositionally biased region" description="Low complexity" evidence="1">
    <location>
        <begin position="208"/>
        <end position="219"/>
    </location>
</feature>
<keyword evidence="2" id="KW-0812">Transmembrane</keyword>
<gene>
    <name evidence="3" type="ORF">DNG_09651</name>
</gene>
<reference evidence="3" key="1">
    <citation type="submission" date="2018-03" db="EMBL/GenBank/DDBJ databases">
        <authorList>
            <person name="Guldener U."/>
        </authorList>
    </citation>
    <scope>NUCLEOTIDE SEQUENCE</scope>
</reference>
<dbReference type="PANTHER" id="PTHR37848">
    <property type="entry name" value="EXPRESSED PROTEIN"/>
    <property type="match status" value="1"/>
</dbReference>
<dbReference type="AlphaFoldDB" id="A0AAE8N8H3"/>
<proteinExistence type="predicted"/>
<comment type="caution">
    <text evidence="3">The sequence shown here is derived from an EMBL/GenBank/DDBJ whole genome shotgun (WGS) entry which is preliminary data.</text>
</comment>
<dbReference type="Proteomes" id="UP001187682">
    <property type="component" value="Unassembled WGS sequence"/>
</dbReference>
<dbReference type="EMBL" id="ONZQ02000017">
    <property type="protein sequence ID" value="SPO06957.1"/>
    <property type="molecule type" value="Genomic_DNA"/>
</dbReference>
<keyword evidence="2" id="KW-0472">Membrane</keyword>